<keyword evidence="3" id="KW-0614">Plasmid</keyword>
<dbReference type="InterPro" id="IPR027417">
    <property type="entry name" value="P-loop_NTPase"/>
</dbReference>
<dbReference type="OrthoDB" id="251084at2"/>
<reference evidence="4" key="1">
    <citation type="submission" date="2015-06" db="EMBL/GenBank/DDBJ databases">
        <authorList>
            <person name="Bertelli C."/>
        </authorList>
    </citation>
    <scope>NUCLEOTIDE SEQUENCE [LARGE SCALE GENOMIC DNA]</scope>
    <source>
        <strain evidence="4">CRIB-30</strain>
        <plasmid evidence="4">1</plasmid>
    </source>
</reference>
<dbReference type="RefSeq" id="WP_098039444.1">
    <property type="nucleotide sequence ID" value="NZ_LN867111.1"/>
</dbReference>
<dbReference type="Pfam" id="PF19263">
    <property type="entry name" value="DUF5906"/>
    <property type="match status" value="1"/>
</dbReference>
<dbReference type="SUPFAM" id="SSF52540">
    <property type="entry name" value="P-loop containing nucleoside triphosphate hydrolases"/>
    <property type="match status" value="1"/>
</dbReference>
<accession>A0A0H5E8B6</accession>
<gene>
    <name evidence="3" type="ORF">ELAC_p0003</name>
</gene>
<evidence type="ECO:0000313" key="3">
    <source>
        <dbReference type="EMBL" id="CRX39580.1"/>
    </source>
</evidence>
<dbReference type="Proteomes" id="UP000220251">
    <property type="component" value="Plasmid 1"/>
</dbReference>
<protein>
    <recommendedName>
        <fullName evidence="2">NrS-1 polymerase-like helicase domain-containing protein</fullName>
    </recommendedName>
</protein>
<name>A0A0H5E8B6_9BACT</name>
<dbReference type="Gene3D" id="3.40.50.300">
    <property type="entry name" value="P-loop containing nucleotide triphosphate hydrolases"/>
    <property type="match status" value="1"/>
</dbReference>
<evidence type="ECO:0000313" key="4">
    <source>
        <dbReference type="Proteomes" id="UP000220251"/>
    </source>
</evidence>
<evidence type="ECO:0000259" key="2">
    <source>
        <dbReference type="Pfam" id="PF19263"/>
    </source>
</evidence>
<dbReference type="InterPro" id="IPR045455">
    <property type="entry name" value="NrS-1_pol-like_helicase"/>
</dbReference>
<keyword evidence="4" id="KW-1185">Reference proteome</keyword>
<evidence type="ECO:0000256" key="1">
    <source>
        <dbReference type="SAM" id="MobiDB-lite"/>
    </source>
</evidence>
<feature type="compositionally biased region" description="Basic and acidic residues" evidence="1">
    <location>
        <begin position="10"/>
        <end position="25"/>
    </location>
</feature>
<dbReference type="AlphaFoldDB" id="A0A0H5E8B6"/>
<sequence length="526" mass="60800">MNIEPTQNIAEKRIPNEKKPSKKKQLEALKREWCEKQESLLKEKETLGFGDYDIDDFLGYEVDEDESYDKTAPILALQRKLRELQEKRHILWGEDSAIEELNKKHAVVHTSQFFIMTEKDHPVFTGTTFTLESKQSFKDTYENQLVLCADGKERSKAEVWLKSPKRRQYKGITFSPGRQTQDKDLYNLWRGFSVEPKQGSCALFKEHMRRVICGGNEVYFNYLWKWCARLFQSPHLLAETVPVLMGEPGTGKNTFVEGLGYLLMGGFVPLDGVQQLVGNFNFHLKEAVLIHGNEAMWGGNKKELGRLKSMITEPYKAIEPKGKDVIFVPNYTHLIISSNEDWPVHIDRNDRRFFVLNVSSAHKEDLPYFKAIKEELRNGGREALLYELLHEDISDFDPRIIPSNNEAFSVKMESAGSTEKYIYAALREGHFNIGNAAPFGAWKEKISVDSVFTDYESWCLSERLGPKGKAAFGKILKKLIPLVEKIRPRSKDIGERTWEYEFGNLESVRRQFEKSFKVDQGIWDWS</sequence>
<dbReference type="EMBL" id="LN867111">
    <property type="protein sequence ID" value="CRX39580.1"/>
    <property type="molecule type" value="Genomic_DNA"/>
</dbReference>
<proteinExistence type="predicted"/>
<feature type="region of interest" description="Disordered" evidence="1">
    <location>
        <begin position="1"/>
        <end position="25"/>
    </location>
</feature>
<geneLocation type="plasmid" evidence="3 4">
    <name>1</name>
</geneLocation>
<organism evidence="3 4">
    <name type="scientific">Estrella lausannensis</name>
    <dbReference type="NCBI Taxonomy" id="483423"/>
    <lineage>
        <taxon>Bacteria</taxon>
        <taxon>Pseudomonadati</taxon>
        <taxon>Chlamydiota</taxon>
        <taxon>Chlamydiia</taxon>
        <taxon>Parachlamydiales</taxon>
        <taxon>Candidatus Criblamydiaceae</taxon>
        <taxon>Estrella</taxon>
    </lineage>
</organism>
<feature type="domain" description="NrS-1 polymerase-like helicase" evidence="2">
    <location>
        <begin position="244"/>
        <end position="352"/>
    </location>
</feature>